<sequence length="188" mass="21309">MFHVEHYLKQNKPMTNKEKLIKSIRNIPNFPIEGILFRDITTLFKDPKCLQLLSKMLCETYTGKGITKVVAIESRGFIMAPILATRLNTGFVPIRKPGKLPAETIETTYNKEYGTDSIQIHKDAIDSNDVVLLHDDLLATGGTMKAAYELVKRLNPKSICINFIIELKELKGRDVFDKNISIDSILIM</sequence>
<dbReference type="NCBIfam" id="NF002636">
    <property type="entry name" value="PRK02304.1-5"/>
    <property type="match status" value="1"/>
</dbReference>
<comment type="subcellular location">
    <subcellularLocation>
        <location evidence="3">Cytoplasm</location>
    </subcellularLocation>
</comment>
<evidence type="ECO:0000259" key="11">
    <source>
        <dbReference type="Pfam" id="PF00156"/>
    </source>
</evidence>
<evidence type="ECO:0000256" key="9">
    <source>
        <dbReference type="ARBA" id="ARBA00022679"/>
    </source>
</evidence>
<evidence type="ECO:0000313" key="12">
    <source>
        <dbReference type="EMBL" id="KAA6349910.1"/>
    </source>
</evidence>
<reference evidence="12" key="1">
    <citation type="submission" date="2019-03" db="EMBL/GenBank/DDBJ databases">
        <title>Single cell metagenomics reveals metabolic interactions within the superorganism composed of flagellate Streblomastix strix and complex community of Bacteroidetes bacteria on its surface.</title>
        <authorList>
            <person name="Treitli S.C."/>
            <person name="Kolisko M."/>
            <person name="Husnik F."/>
            <person name="Keeling P."/>
            <person name="Hampl V."/>
        </authorList>
    </citation>
    <scope>NUCLEOTIDE SEQUENCE</scope>
    <source>
        <strain evidence="12">STM</strain>
    </source>
</reference>
<dbReference type="GO" id="GO:0002055">
    <property type="term" value="F:adenine binding"/>
    <property type="evidence" value="ECO:0007669"/>
    <property type="project" value="TreeGrafter"/>
</dbReference>
<comment type="pathway">
    <text evidence="4">Purine metabolism; AMP biosynthesis via salvage pathway; AMP from adenine: step 1/1.</text>
</comment>
<dbReference type="EMBL" id="SNRY01000037">
    <property type="protein sequence ID" value="KAA6349910.1"/>
    <property type="molecule type" value="Genomic_DNA"/>
</dbReference>
<dbReference type="FunFam" id="3.40.50.2020:FF:000021">
    <property type="entry name" value="Adenine phosphoribosyltransferase"/>
    <property type="match status" value="1"/>
</dbReference>
<dbReference type="EC" id="2.4.2.7" evidence="6"/>
<evidence type="ECO:0000256" key="2">
    <source>
        <dbReference type="ARBA" id="ARBA00003968"/>
    </source>
</evidence>
<keyword evidence="8 12" id="KW-0328">Glycosyltransferase</keyword>
<comment type="similarity">
    <text evidence="5">Belongs to the purine/pyrimidine phosphoribosyltransferase family.</text>
</comment>
<dbReference type="PANTHER" id="PTHR32315">
    <property type="entry name" value="ADENINE PHOSPHORIBOSYLTRANSFERASE"/>
    <property type="match status" value="1"/>
</dbReference>
<dbReference type="GO" id="GO:0016208">
    <property type="term" value="F:AMP binding"/>
    <property type="evidence" value="ECO:0007669"/>
    <property type="project" value="TreeGrafter"/>
</dbReference>
<dbReference type="GO" id="GO:0003999">
    <property type="term" value="F:adenine phosphoribosyltransferase activity"/>
    <property type="evidence" value="ECO:0007669"/>
    <property type="project" value="UniProtKB-EC"/>
</dbReference>
<dbReference type="PANTHER" id="PTHR32315:SF3">
    <property type="entry name" value="ADENINE PHOSPHORIBOSYLTRANSFERASE"/>
    <property type="match status" value="1"/>
</dbReference>
<protein>
    <recommendedName>
        <fullName evidence="6">adenine phosphoribosyltransferase</fullName>
        <ecNumber evidence="6">2.4.2.7</ecNumber>
    </recommendedName>
</protein>
<dbReference type="GO" id="GO:0006168">
    <property type="term" value="P:adenine salvage"/>
    <property type="evidence" value="ECO:0007669"/>
    <property type="project" value="InterPro"/>
</dbReference>
<dbReference type="GO" id="GO:0006166">
    <property type="term" value="P:purine ribonucleoside salvage"/>
    <property type="evidence" value="ECO:0007669"/>
    <property type="project" value="UniProtKB-KW"/>
</dbReference>
<evidence type="ECO:0000256" key="4">
    <source>
        <dbReference type="ARBA" id="ARBA00004659"/>
    </source>
</evidence>
<name>A0A5J4SXE7_9ZZZZ</name>
<feature type="domain" description="Phosphoribosyltransferase" evidence="11">
    <location>
        <begin position="59"/>
        <end position="165"/>
    </location>
</feature>
<keyword evidence="9 12" id="KW-0808">Transferase</keyword>
<dbReference type="InterPro" id="IPR029057">
    <property type="entry name" value="PRTase-like"/>
</dbReference>
<evidence type="ECO:0000256" key="3">
    <source>
        <dbReference type="ARBA" id="ARBA00004496"/>
    </source>
</evidence>
<keyword evidence="10" id="KW-0660">Purine salvage</keyword>
<comment type="caution">
    <text evidence="12">The sequence shown here is derived from an EMBL/GenBank/DDBJ whole genome shotgun (WGS) entry which is preliminary data.</text>
</comment>
<evidence type="ECO:0000256" key="5">
    <source>
        <dbReference type="ARBA" id="ARBA00008391"/>
    </source>
</evidence>
<dbReference type="HAMAP" id="MF_00004">
    <property type="entry name" value="Aden_phosphoribosyltr"/>
    <property type="match status" value="1"/>
</dbReference>
<dbReference type="GO" id="GO:0044209">
    <property type="term" value="P:AMP salvage"/>
    <property type="evidence" value="ECO:0007669"/>
    <property type="project" value="UniProtKB-UniPathway"/>
</dbReference>
<evidence type="ECO:0000256" key="7">
    <source>
        <dbReference type="ARBA" id="ARBA00022490"/>
    </source>
</evidence>
<dbReference type="SUPFAM" id="SSF53271">
    <property type="entry name" value="PRTase-like"/>
    <property type="match status" value="1"/>
</dbReference>
<dbReference type="NCBIfam" id="TIGR01090">
    <property type="entry name" value="apt"/>
    <property type="match status" value="1"/>
</dbReference>
<dbReference type="InterPro" id="IPR005764">
    <property type="entry name" value="Ade_phspho_trans"/>
</dbReference>
<dbReference type="Gene3D" id="3.40.50.2020">
    <property type="match status" value="1"/>
</dbReference>
<keyword evidence="7" id="KW-0963">Cytoplasm</keyword>
<evidence type="ECO:0000256" key="10">
    <source>
        <dbReference type="ARBA" id="ARBA00022726"/>
    </source>
</evidence>
<evidence type="ECO:0000256" key="1">
    <source>
        <dbReference type="ARBA" id="ARBA00000868"/>
    </source>
</evidence>
<dbReference type="InterPro" id="IPR050054">
    <property type="entry name" value="UPRTase/APRTase"/>
</dbReference>
<dbReference type="CDD" id="cd06223">
    <property type="entry name" value="PRTases_typeI"/>
    <property type="match status" value="1"/>
</dbReference>
<comment type="function">
    <text evidence="2">Catalyzes a salvage reaction resulting in the formation of AMP, that is energically less costly than de novo synthesis.</text>
</comment>
<dbReference type="GO" id="GO:0005737">
    <property type="term" value="C:cytoplasm"/>
    <property type="evidence" value="ECO:0007669"/>
    <property type="project" value="UniProtKB-SubCell"/>
</dbReference>
<gene>
    <name evidence="12" type="ORF">EZS27_002701</name>
</gene>
<organism evidence="12">
    <name type="scientific">termite gut metagenome</name>
    <dbReference type="NCBI Taxonomy" id="433724"/>
    <lineage>
        <taxon>unclassified sequences</taxon>
        <taxon>metagenomes</taxon>
        <taxon>organismal metagenomes</taxon>
    </lineage>
</organism>
<proteinExistence type="inferred from homology"/>
<dbReference type="UniPathway" id="UPA00588">
    <property type="reaction ID" value="UER00646"/>
</dbReference>
<dbReference type="Pfam" id="PF00156">
    <property type="entry name" value="Pribosyltran"/>
    <property type="match status" value="1"/>
</dbReference>
<comment type="catalytic activity">
    <reaction evidence="1">
        <text>AMP + diphosphate = 5-phospho-alpha-D-ribose 1-diphosphate + adenine</text>
        <dbReference type="Rhea" id="RHEA:16609"/>
        <dbReference type="ChEBI" id="CHEBI:16708"/>
        <dbReference type="ChEBI" id="CHEBI:33019"/>
        <dbReference type="ChEBI" id="CHEBI:58017"/>
        <dbReference type="ChEBI" id="CHEBI:456215"/>
        <dbReference type="EC" id="2.4.2.7"/>
    </reaction>
</comment>
<dbReference type="InterPro" id="IPR000836">
    <property type="entry name" value="PRTase_dom"/>
</dbReference>
<dbReference type="AlphaFoldDB" id="A0A5J4SXE7"/>
<evidence type="ECO:0000256" key="6">
    <source>
        <dbReference type="ARBA" id="ARBA00011893"/>
    </source>
</evidence>
<dbReference type="NCBIfam" id="NF002634">
    <property type="entry name" value="PRK02304.1-3"/>
    <property type="match status" value="1"/>
</dbReference>
<evidence type="ECO:0000256" key="8">
    <source>
        <dbReference type="ARBA" id="ARBA00022676"/>
    </source>
</evidence>
<accession>A0A5J4SXE7</accession>